<dbReference type="InterPro" id="IPR008258">
    <property type="entry name" value="Transglycosylase_SLT_dom_1"/>
</dbReference>
<dbReference type="STRING" id="661478.OP10G_2133"/>
<dbReference type="eggNOG" id="COG0741">
    <property type="taxonomic scope" value="Bacteria"/>
</dbReference>
<dbReference type="OrthoDB" id="9815002at2"/>
<feature type="chain" id="PRO_5001651761" evidence="1">
    <location>
        <begin position="21"/>
        <end position="315"/>
    </location>
</feature>
<dbReference type="Proteomes" id="UP000027982">
    <property type="component" value="Chromosome"/>
</dbReference>
<dbReference type="SUPFAM" id="SSF53955">
    <property type="entry name" value="Lysozyme-like"/>
    <property type="match status" value="1"/>
</dbReference>
<feature type="signal peptide" evidence="1">
    <location>
        <begin position="1"/>
        <end position="20"/>
    </location>
</feature>
<dbReference type="Gene3D" id="1.10.530.10">
    <property type="match status" value="1"/>
</dbReference>
<organism evidence="3 4">
    <name type="scientific">Fimbriimonas ginsengisoli Gsoil 348</name>
    <dbReference type="NCBI Taxonomy" id="661478"/>
    <lineage>
        <taxon>Bacteria</taxon>
        <taxon>Bacillati</taxon>
        <taxon>Armatimonadota</taxon>
        <taxon>Fimbriimonadia</taxon>
        <taxon>Fimbriimonadales</taxon>
        <taxon>Fimbriimonadaceae</taxon>
        <taxon>Fimbriimonas</taxon>
    </lineage>
</organism>
<evidence type="ECO:0000259" key="2">
    <source>
        <dbReference type="Pfam" id="PF01464"/>
    </source>
</evidence>
<dbReference type="HOGENOM" id="CLU_882099_0_0_0"/>
<keyword evidence="4" id="KW-1185">Reference proteome</keyword>
<evidence type="ECO:0000313" key="4">
    <source>
        <dbReference type="Proteomes" id="UP000027982"/>
    </source>
</evidence>
<dbReference type="InterPro" id="IPR023346">
    <property type="entry name" value="Lysozyme-like_dom_sf"/>
</dbReference>
<dbReference type="PANTHER" id="PTHR37423:SF2">
    <property type="entry name" value="MEMBRANE-BOUND LYTIC MUREIN TRANSGLYCOSYLASE C"/>
    <property type="match status" value="1"/>
</dbReference>
<keyword evidence="1" id="KW-0732">Signal</keyword>
<dbReference type="Pfam" id="PF01464">
    <property type="entry name" value="SLT"/>
    <property type="match status" value="1"/>
</dbReference>
<evidence type="ECO:0000313" key="3">
    <source>
        <dbReference type="EMBL" id="AIE85501.1"/>
    </source>
</evidence>
<dbReference type="KEGG" id="fgi:OP10G_2133"/>
<dbReference type="EMBL" id="CP007139">
    <property type="protein sequence ID" value="AIE85501.1"/>
    <property type="molecule type" value="Genomic_DNA"/>
</dbReference>
<name>A0A068NQ03_FIMGI</name>
<dbReference type="PANTHER" id="PTHR37423">
    <property type="entry name" value="SOLUBLE LYTIC MUREIN TRANSGLYCOSYLASE-RELATED"/>
    <property type="match status" value="1"/>
</dbReference>
<feature type="domain" description="Transglycosylase SLT" evidence="2">
    <location>
        <begin position="49"/>
        <end position="144"/>
    </location>
</feature>
<accession>A0A068NQ03</accession>
<gene>
    <name evidence="3" type="ORF">OP10G_2133</name>
</gene>
<dbReference type="CDD" id="cd00254">
    <property type="entry name" value="LT-like"/>
    <property type="match status" value="1"/>
</dbReference>
<proteinExistence type="predicted"/>
<dbReference type="AlphaFoldDB" id="A0A068NQ03"/>
<evidence type="ECO:0000256" key="1">
    <source>
        <dbReference type="SAM" id="SignalP"/>
    </source>
</evidence>
<dbReference type="RefSeq" id="WP_052547684.1">
    <property type="nucleotide sequence ID" value="NZ_CP007139.1"/>
</dbReference>
<reference evidence="3 4" key="1">
    <citation type="journal article" date="2014" name="PLoS ONE">
        <title>The first complete genome sequence of the class fimbriimonadia in the phylum armatimonadetes.</title>
        <authorList>
            <person name="Hu Z.Y."/>
            <person name="Wang Y.Z."/>
            <person name="Im W.T."/>
            <person name="Wang S.Y."/>
            <person name="Zhao G.P."/>
            <person name="Zheng H.J."/>
            <person name="Quan Z.X."/>
        </authorList>
    </citation>
    <scope>NUCLEOTIDE SEQUENCE [LARGE SCALE GENOMIC DNA]</scope>
    <source>
        <strain evidence="3">Gsoil 348</strain>
    </source>
</reference>
<sequence length="315" mass="33558">MQKRSAVAGVITLIHLGVVASALSQAIPTSRQADLRARAEAATRPFADAIKEHADEFAVDPALIVSVIAVESMGDPNAVSRSGAMGLMQLMPATCSDYGVMQPFDPDQNIRGGASLLSRHSIRYNGDLRKVLAAYNAGPRHVADGSWQRIPETRRYVPAVLAYYSALKAFGDTLPAYMKPGQATSDPLPPAAPVEYTPPVRYLDTMFYVVHEAQLKVDPAGVAENGTLGNAADALMTDYLAGKFAAKEIQSKASRRLAAGQFQMKTLKAVCLTTTDPDGFNAAWAKQDPAPGNMVGLAHGLKNGTHVWIVLLASV</sequence>
<protein>
    <submittedName>
        <fullName evidence="3">Lytic transglycosylase catalytic</fullName>
    </submittedName>
</protein>